<dbReference type="AlphaFoldDB" id="A0A9W6MU39"/>
<dbReference type="InterPro" id="IPR036249">
    <property type="entry name" value="Thioredoxin-like_sf"/>
</dbReference>
<dbReference type="CDD" id="cd03056">
    <property type="entry name" value="GST_N_4"/>
    <property type="match status" value="1"/>
</dbReference>
<dbReference type="InterPro" id="IPR004046">
    <property type="entry name" value="GST_C"/>
</dbReference>
<dbReference type="Gene3D" id="3.40.30.10">
    <property type="entry name" value="Glutaredoxin"/>
    <property type="match status" value="1"/>
</dbReference>
<evidence type="ECO:0000259" key="1">
    <source>
        <dbReference type="PROSITE" id="PS50404"/>
    </source>
</evidence>
<reference evidence="3" key="2">
    <citation type="submission" date="2023-01" db="EMBL/GenBank/DDBJ databases">
        <authorList>
            <person name="Sun Q."/>
            <person name="Evtushenko L."/>
        </authorList>
    </citation>
    <scope>NUCLEOTIDE SEQUENCE</scope>
    <source>
        <strain evidence="3">VKM B-2347</strain>
    </source>
</reference>
<dbReference type="InterPro" id="IPR040079">
    <property type="entry name" value="Glutathione_S-Trfase"/>
</dbReference>
<feature type="domain" description="GST C-terminal" evidence="2">
    <location>
        <begin position="87"/>
        <end position="221"/>
    </location>
</feature>
<dbReference type="Gene3D" id="1.20.1050.10">
    <property type="match status" value="1"/>
</dbReference>
<dbReference type="SUPFAM" id="SSF52833">
    <property type="entry name" value="Thioredoxin-like"/>
    <property type="match status" value="1"/>
</dbReference>
<dbReference type="InterPro" id="IPR004045">
    <property type="entry name" value="Glutathione_S-Trfase_N"/>
</dbReference>
<evidence type="ECO:0000313" key="3">
    <source>
        <dbReference type="EMBL" id="GLK66416.1"/>
    </source>
</evidence>
<dbReference type="SFLD" id="SFLDS00019">
    <property type="entry name" value="Glutathione_Transferase_(cytos"/>
    <property type="match status" value="1"/>
</dbReference>
<sequence>MTAKLYTYEQSGNSYKVRLLLSFLQVEVEHIEIDFIGDEQHGPEFLKINPRGEVPVLVDGDRTFRDSASILTYLAGTHSKSSWWSDDVSEQAAIIDWLAFASSWVQYGVFTARAILSFKGPYNGLGTESNETTLREATIRGVKSLEILETALKDNEWLALGRPTIADIAVFPYVALAPMGDISLEPYPAIRAWIGRIRQLPNFFPIAGLDDPDYRRRDKAA</sequence>
<reference evidence="3" key="1">
    <citation type="journal article" date="2014" name="Int. J. Syst. Evol. Microbiol.">
        <title>Complete genome sequence of Corynebacterium casei LMG S-19264T (=DSM 44701T), isolated from a smear-ripened cheese.</title>
        <authorList>
            <consortium name="US DOE Joint Genome Institute (JGI-PGF)"/>
            <person name="Walter F."/>
            <person name="Albersmeier A."/>
            <person name="Kalinowski J."/>
            <person name="Ruckert C."/>
        </authorList>
    </citation>
    <scope>NUCLEOTIDE SEQUENCE</scope>
    <source>
        <strain evidence="3">VKM B-2347</strain>
    </source>
</reference>
<dbReference type="SUPFAM" id="SSF47616">
    <property type="entry name" value="GST C-terminal domain-like"/>
    <property type="match status" value="1"/>
</dbReference>
<dbReference type="Pfam" id="PF00043">
    <property type="entry name" value="GST_C"/>
    <property type="match status" value="1"/>
</dbReference>
<dbReference type="PROSITE" id="PS50404">
    <property type="entry name" value="GST_NTER"/>
    <property type="match status" value="1"/>
</dbReference>
<feature type="domain" description="GST N-terminal" evidence="1">
    <location>
        <begin position="1"/>
        <end position="82"/>
    </location>
</feature>
<dbReference type="Pfam" id="PF13417">
    <property type="entry name" value="GST_N_3"/>
    <property type="match status" value="1"/>
</dbReference>
<name>A0A9W6MU39_9HYPH</name>
<keyword evidence="4" id="KW-1185">Reference proteome</keyword>
<proteinExistence type="predicted"/>
<dbReference type="SFLD" id="SFLDG00358">
    <property type="entry name" value="Main_(cytGST)"/>
    <property type="match status" value="1"/>
</dbReference>
<dbReference type="InterPro" id="IPR010987">
    <property type="entry name" value="Glutathione-S-Trfase_C-like"/>
</dbReference>
<dbReference type="Proteomes" id="UP001143372">
    <property type="component" value="Unassembled WGS sequence"/>
</dbReference>
<organism evidence="3 4">
    <name type="scientific">Hansschlegelia plantiphila</name>
    <dbReference type="NCBI Taxonomy" id="374655"/>
    <lineage>
        <taxon>Bacteria</taxon>
        <taxon>Pseudomonadati</taxon>
        <taxon>Pseudomonadota</taxon>
        <taxon>Alphaproteobacteria</taxon>
        <taxon>Hyphomicrobiales</taxon>
        <taxon>Methylopilaceae</taxon>
        <taxon>Hansschlegelia</taxon>
    </lineage>
</organism>
<dbReference type="PANTHER" id="PTHR44051:SF2">
    <property type="entry name" value="HYPOTHETICAL GLUTATHIONE S-TRANSFERASE LIKE PROTEIN"/>
    <property type="match status" value="1"/>
</dbReference>
<gene>
    <name evidence="3" type="ORF">GCM10008179_00540</name>
</gene>
<accession>A0A9W6MU39</accession>
<dbReference type="EMBL" id="BSFI01000001">
    <property type="protein sequence ID" value="GLK66416.1"/>
    <property type="molecule type" value="Genomic_DNA"/>
</dbReference>
<dbReference type="RefSeq" id="WP_271166683.1">
    <property type="nucleotide sequence ID" value="NZ_BSFI01000001.1"/>
</dbReference>
<evidence type="ECO:0000313" key="4">
    <source>
        <dbReference type="Proteomes" id="UP001143372"/>
    </source>
</evidence>
<dbReference type="PANTHER" id="PTHR44051">
    <property type="entry name" value="GLUTATHIONE S-TRANSFERASE-RELATED"/>
    <property type="match status" value="1"/>
</dbReference>
<comment type="caution">
    <text evidence="3">The sequence shown here is derived from an EMBL/GenBank/DDBJ whole genome shotgun (WGS) entry which is preliminary data.</text>
</comment>
<dbReference type="PROSITE" id="PS50405">
    <property type="entry name" value="GST_CTER"/>
    <property type="match status" value="1"/>
</dbReference>
<protein>
    <submittedName>
        <fullName evidence="3">Glutathione S-transferase</fullName>
    </submittedName>
</protein>
<evidence type="ECO:0000259" key="2">
    <source>
        <dbReference type="PROSITE" id="PS50405"/>
    </source>
</evidence>
<dbReference type="InterPro" id="IPR036282">
    <property type="entry name" value="Glutathione-S-Trfase_C_sf"/>
</dbReference>